<organism evidence="1 2">
    <name type="scientific">Massilia cavernae</name>
    <dbReference type="NCBI Taxonomy" id="2320864"/>
    <lineage>
        <taxon>Bacteria</taxon>
        <taxon>Pseudomonadati</taxon>
        <taxon>Pseudomonadota</taxon>
        <taxon>Betaproteobacteria</taxon>
        <taxon>Burkholderiales</taxon>
        <taxon>Oxalobacteraceae</taxon>
        <taxon>Telluria group</taxon>
        <taxon>Massilia</taxon>
    </lineage>
</organism>
<dbReference type="Proteomes" id="UP000284006">
    <property type="component" value="Unassembled WGS sequence"/>
</dbReference>
<protein>
    <submittedName>
        <fullName evidence="1">Uncharacterized protein</fullName>
    </submittedName>
</protein>
<dbReference type="AlphaFoldDB" id="A0A418X779"/>
<comment type="caution">
    <text evidence="1">The sequence shown here is derived from an EMBL/GenBank/DDBJ whole genome shotgun (WGS) entry which is preliminary data.</text>
</comment>
<evidence type="ECO:0000313" key="1">
    <source>
        <dbReference type="EMBL" id="RJG08311.1"/>
    </source>
</evidence>
<gene>
    <name evidence="1" type="ORF">D3872_24565</name>
</gene>
<accession>A0A418X779</accession>
<dbReference type="EMBL" id="QYUP01000197">
    <property type="protein sequence ID" value="RJG08311.1"/>
    <property type="molecule type" value="Genomic_DNA"/>
</dbReference>
<proteinExistence type="predicted"/>
<sequence length="161" mass="18767">MARLYVDFSVSKPMRTITEDEARALMRDPLKCEDIGEWLPLKVQPGTVSVGVGVLDEFGASAQMYVELVYRRSHKTTVTRYVFTLFQRFPYGKERVYQLEVTHAPSAYLILTSCRMSTWAHSGRLGMRVGRVGDMMKYWHIFVLRQISHLSRRQFIQKRLS</sequence>
<evidence type="ECO:0000313" key="2">
    <source>
        <dbReference type="Proteomes" id="UP000284006"/>
    </source>
</evidence>
<name>A0A418X779_9BURK</name>
<keyword evidence="2" id="KW-1185">Reference proteome</keyword>
<reference evidence="1 2" key="1">
    <citation type="submission" date="2018-09" db="EMBL/GenBank/DDBJ databases">
        <authorList>
            <person name="Zhu H."/>
        </authorList>
    </citation>
    <scope>NUCLEOTIDE SEQUENCE [LARGE SCALE GENOMIC DNA]</scope>
    <source>
        <strain evidence="1 2">K1S02-61</strain>
    </source>
</reference>